<dbReference type="InterPro" id="IPR006504">
    <property type="entry name" value="Tscrpt_reg_Spx/MgsR"/>
</dbReference>
<organism evidence="3 4">
    <name type="scientific">Pelomonas caseinilytica</name>
    <dbReference type="NCBI Taxonomy" id="2906763"/>
    <lineage>
        <taxon>Bacteria</taxon>
        <taxon>Pseudomonadati</taxon>
        <taxon>Pseudomonadota</taxon>
        <taxon>Betaproteobacteria</taxon>
        <taxon>Burkholderiales</taxon>
        <taxon>Sphaerotilaceae</taxon>
        <taxon>Roseateles</taxon>
    </lineage>
</organism>
<accession>A0ABS8X7S3</accession>
<dbReference type="EMBL" id="JAJTWT010000002">
    <property type="protein sequence ID" value="MCE4536664.1"/>
    <property type="molecule type" value="Genomic_DNA"/>
</dbReference>
<name>A0ABS8X7S3_9BURK</name>
<evidence type="ECO:0000313" key="3">
    <source>
        <dbReference type="EMBL" id="MCE4536664.1"/>
    </source>
</evidence>
<dbReference type="InterPro" id="IPR036249">
    <property type="entry name" value="Thioredoxin-like_sf"/>
</dbReference>
<dbReference type="Pfam" id="PF03960">
    <property type="entry name" value="ArsC"/>
    <property type="match status" value="1"/>
</dbReference>
<gene>
    <name evidence="3" type="ORF">LXT12_05300</name>
</gene>
<dbReference type="PROSITE" id="PS51353">
    <property type="entry name" value="ARSC"/>
    <property type="match status" value="1"/>
</dbReference>
<dbReference type="RefSeq" id="WP_233390175.1">
    <property type="nucleotide sequence ID" value="NZ_JAJTWT010000002.1"/>
</dbReference>
<dbReference type="InterPro" id="IPR006660">
    <property type="entry name" value="Arsenate_reductase-like"/>
</dbReference>
<evidence type="ECO:0000313" key="4">
    <source>
        <dbReference type="Proteomes" id="UP001201463"/>
    </source>
</evidence>
<dbReference type="CDD" id="cd03035">
    <property type="entry name" value="ArsC_Yffb"/>
    <property type="match status" value="1"/>
</dbReference>
<dbReference type="Proteomes" id="UP001201463">
    <property type="component" value="Unassembled WGS sequence"/>
</dbReference>
<reference evidence="3 4" key="1">
    <citation type="submission" date="2021-12" db="EMBL/GenBank/DDBJ databases">
        <title>Genome seq of p7.</title>
        <authorList>
            <person name="Seo T."/>
        </authorList>
    </citation>
    <scope>NUCLEOTIDE SEQUENCE [LARGE SCALE GENOMIC DNA]</scope>
    <source>
        <strain evidence="3 4">P7</strain>
    </source>
</reference>
<evidence type="ECO:0000256" key="2">
    <source>
        <dbReference type="PROSITE-ProRule" id="PRU01282"/>
    </source>
</evidence>
<comment type="similarity">
    <text evidence="1 2">Belongs to the ArsC family.</text>
</comment>
<keyword evidence="4" id="KW-1185">Reference proteome</keyword>
<sequence>MITVYGIPNCDTVKRARAWLAECGLDAAFHDFKKQGVPAEWLPAWLQAFGRDRLVNRAGNTWRKLDDAAKAAIVDDGGAIALMMREPSVIKRPVVHWPDGRWTLGFSADEFEKSALTAPKKS</sequence>
<protein>
    <submittedName>
        <fullName evidence="3">Arsenate reductase</fullName>
    </submittedName>
</protein>
<dbReference type="Gene3D" id="3.40.30.10">
    <property type="entry name" value="Glutaredoxin"/>
    <property type="match status" value="1"/>
</dbReference>
<dbReference type="SUPFAM" id="SSF52833">
    <property type="entry name" value="Thioredoxin-like"/>
    <property type="match status" value="1"/>
</dbReference>
<proteinExistence type="inferred from homology"/>
<dbReference type="PANTHER" id="PTHR30041:SF8">
    <property type="entry name" value="PROTEIN YFFB"/>
    <property type="match status" value="1"/>
</dbReference>
<dbReference type="NCBIfam" id="TIGR01617">
    <property type="entry name" value="arsC_related"/>
    <property type="match status" value="1"/>
</dbReference>
<comment type="caution">
    <text evidence="3">The sequence shown here is derived from an EMBL/GenBank/DDBJ whole genome shotgun (WGS) entry which is preliminary data.</text>
</comment>
<dbReference type="PANTHER" id="PTHR30041">
    <property type="entry name" value="ARSENATE REDUCTASE"/>
    <property type="match status" value="1"/>
</dbReference>
<evidence type="ECO:0000256" key="1">
    <source>
        <dbReference type="ARBA" id="ARBA00007198"/>
    </source>
</evidence>